<gene>
    <name evidence="1" type="ORF">ElyMa_000942200</name>
</gene>
<proteinExistence type="predicted"/>
<evidence type="ECO:0000313" key="1">
    <source>
        <dbReference type="EMBL" id="GFR95363.1"/>
    </source>
</evidence>
<evidence type="ECO:0000313" key="2">
    <source>
        <dbReference type="Proteomes" id="UP000762676"/>
    </source>
</evidence>
<keyword evidence="2" id="KW-1185">Reference proteome</keyword>
<organism evidence="1 2">
    <name type="scientific">Elysia marginata</name>
    <dbReference type="NCBI Taxonomy" id="1093978"/>
    <lineage>
        <taxon>Eukaryota</taxon>
        <taxon>Metazoa</taxon>
        <taxon>Spiralia</taxon>
        <taxon>Lophotrochozoa</taxon>
        <taxon>Mollusca</taxon>
        <taxon>Gastropoda</taxon>
        <taxon>Heterobranchia</taxon>
        <taxon>Euthyneura</taxon>
        <taxon>Panpulmonata</taxon>
        <taxon>Sacoglossa</taxon>
        <taxon>Placobranchoidea</taxon>
        <taxon>Plakobranchidae</taxon>
        <taxon>Elysia</taxon>
    </lineage>
</organism>
<accession>A0AAV4HAM6</accession>
<reference evidence="1 2" key="1">
    <citation type="journal article" date="2021" name="Elife">
        <title>Chloroplast acquisition without the gene transfer in kleptoplastic sea slugs, Plakobranchus ocellatus.</title>
        <authorList>
            <person name="Maeda T."/>
            <person name="Takahashi S."/>
            <person name="Yoshida T."/>
            <person name="Shimamura S."/>
            <person name="Takaki Y."/>
            <person name="Nagai Y."/>
            <person name="Toyoda A."/>
            <person name="Suzuki Y."/>
            <person name="Arimoto A."/>
            <person name="Ishii H."/>
            <person name="Satoh N."/>
            <person name="Nishiyama T."/>
            <person name="Hasebe M."/>
            <person name="Maruyama T."/>
            <person name="Minagawa J."/>
            <person name="Obokata J."/>
            <person name="Shigenobu S."/>
        </authorList>
    </citation>
    <scope>NUCLEOTIDE SEQUENCE [LARGE SCALE GENOMIC DNA]</scope>
</reference>
<protein>
    <submittedName>
        <fullName evidence="1">Uncharacterized protein</fullName>
    </submittedName>
</protein>
<dbReference type="AlphaFoldDB" id="A0AAV4HAM6"/>
<dbReference type="EMBL" id="BMAT01001913">
    <property type="protein sequence ID" value="GFR95363.1"/>
    <property type="molecule type" value="Genomic_DNA"/>
</dbReference>
<name>A0AAV4HAM6_9GAST</name>
<dbReference type="Proteomes" id="UP000762676">
    <property type="component" value="Unassembled WGS sequence"/>
</dbReference>
<sequence>MGEISAAFNMTMTQEDKKYLMDEALTVGKMSIFQAQMLLAQSRDVMDVLLQDAVSRSHIKDEVLLESIMKQFTELSSHISELTSSYRTLIQAIGIEADS</sequence>
<comment type="caution">
    <text evidence="1">The sequence shown here is derived from an EMBL/GenBank/DDBJ whole genome shotgun (WGS) entry which is preliminary data.</text>
</comment>